<accession>A0A4Y6PZR5</accession>
<dbReference type="EMBL" id="CP041186">
    <property type="protein sequence ID" value="QDG53804.1"/>
    <property type="molecule type" value="Genomic_DNA"/>
</dbReference>
<organism evidence="2 3">
    <name type="scientific">Persicimonas caeni</name>
    <dbReference type="NCBI Taxonomy" id="2292766"/>
    <lineage>
        <taxon>Bacteria</taxon>
        <taxon>Deltaproteobacteria</taxon>
        <taxon>Bradymonadales</taxon>
        <taxon>Bradymonadaceae</taxon>
        <taxon>Persicimonas</taxon>
    </lineage>
</organism>
<dbReference type="AlphaFoldDB" id="A0A4Y6PZR5"/>
<gene>
    <name evidence="2" type="ORF">FIV42_24585</name>
</gene>
<evidence type="ECO:0008006" key="4">
    <source>
        <dbReference type="Google" id="ProtNLM"/>
    </source>
</evidence>
<keyword evidence="1" id="KW-0732">Signal</keyword>
<accession>A0A5B8YAS3</accession>
<reference evidence="2 3" key="1">
    <citation type="submission" date="2019-06" db="EMBL/GenBank/DDBJ databases">
        <title>Persicimonas caeni gen. nov., sp. nov., a predatory bacterium isolated from solar saltern.</title>
        <authorList>
            <person name="Wang S."/>
        </authorList>
    </citation>
    <scope>NUCLEOTIDE SEQUENCE [LARGE SCALE GENOMIC DNA]</scope>
    <source>
        <strain evidence="2 3">YN101</strain>
    </source>
</reference>
<name>A0A4Y6PZR5_PERCE</name>
<evidence type="ECO:0000256" key="1">
    <source>
        <dbReference type="SAM" id="SignalP"/>
    </source>
</evidence>
<sequence>MTPRILAILAALLLCATPGCRSAQVQSDQSRAYYEYDRQLPTRWAIPPGTLVTVRLDNTLSTRHNRRGDHFNAWLVHPLVGPGGDVVVPAGAVVTGLVTGVKRSRGPADDALIRLDFRQLAFDGRSYPMRVEVVRARLYRDRERGPVRTGATIGAVSGALLGGIVGGDFGDAIVGGLLGAGAGSVLGLGASTVDAVIPRGSDLTLRTMSTVDLR</sequence>
<feature type="chain" id="PRO_5030106766" description="Glycine zipper family protein" evidence="1">
    <location>
        <begin position="24"/>
        <end position="214"/>
    </location>
</feature>
<evidence type="ECO:0000313" key="3">
    <source>
        <dbReference type="Proteomes" id="UP000315995"/>
    </source>
</evidence>
<feature type="signal peptide" evidence="1">
    <location>
        <begin position="1"/>
        <end position="23"/>
    </location>
</feature>
<keyword evidence="3" id="KW-1185">Reference proteome</keyword>
<protein>
    <recommendedName>
        <fullName evidence="4">Glycine zipper family protein</fullName>
    </recommendedName>
</protein>
<evidence type="ECO:0000313" key="2">
    <source>
        <dbReference type="EMBL" id="QDG53804.1"/>
    </source>
</evidence>
<proteinExistence type="predicted"/>
<dbReference type="RefSeq" id="WP_141200258.1">
    <property type="nucleotide sequence ID" value="NZ_CP041186.1"/>
</dbReference>
<dbReference type="Proteomes" id="UP000315995">
    <property type="component" value="Chromosome"/>
</dbReference>